<keyword evidence="3" id="KW-1185">Reference proteome</keyword>
<dbReference type="InterPro" id="IPR027417">
    <property type="entry name" value="P-loop_NTPase"/>
</dbReference>
<accession>A0ABU7D2X6</accession>
<dbReference type="Proteomes" id="UP001352852">
    <property type="component" value="Unassembled WGS sequence"/>
</dbReference>
<proteinExistence type="predicted"/>
<evidence type="ECO:0000313" key="3">
    <source>
        <dbReference type="Proteomes" id="UP001352852"/>
    </source>
</evidence>
<reference evidence="2 3" key="1">
    <citation type="submission" date="2021-06" db="EMBL/GenBank/DDBJ databases">
        <authorList>
            <person name="Palmer J.M."/>
        </authorList>
    </citation>
    <scope>NUCLEOTIDE SEQUENCE [LARGE SCALE GENOMIC DNA]</scope>
    <source>
        <strain evidence="2 3">CL_MEX2019</strain>
        <tissue evidence="2">Muscle</tissue>
    </source>
</reference>
<sequence>MRKWRDELFPGRNTPCFRTFTAKLKNKDFSPAAARPCPDPMNDSMEKTIKRISIEGNIATGKSTFVRLLEQESADWEVVPEPIARWCNVQTTSSDFEVFPYKHCCIMSGKEKSSTKRKFVSAALMRITSSLLCHSVVKTLPEGSRQPFIDNWDSLHLYLECSCHLSTYLRWLQLA</sequence>
<feature type="domain" description="Deoxynucleoside kinase" evidence="1">
    <location>
        <begin position="52"/>
        <end position="91"/>
    </location>
</feature>
<dbReference type="PANTHER" id="PTHR10513:SF19">
    <property type="entry name" value="DEOXYCYTIDINE KINASE"/>
    <property type="match status" value="1"/>
</dbReference>
<dbReference type="SUPFAM" id="SSF52540">
    <property type="entry name" value="P-loop containing nucleoside triphosphate hydrolases"/>
    <property type="match status" value="1"/>
</dbReference>
<dbReference type="InterPro" id="IPR031314">
    <property type="entry name" value="DNK_dom"/>
</dbReference>
<dbReference type="EMBL" id="JAHUTJ010010593">
    <property type="protein sequence ID" value="MED6268499.1"/>
    <property type="molecule type" value="Genomic_DNA"/>
</dbReference>
<gene>
    <name evidence="2" type="ORF">CHARACLAT_023015</name>
</gene>
<dbReference type="Gene3D" id="3.40.50.300">
    <property type="entry name" value="P-loop containing nucleotide triphosphate hydrolases"/>
    <property type="match status" value="1"/>
</dbReference>
<evidence type="ECO:0000313" key="2">
    <source>
        <dbReference type="EMBL" id="MED6268499.1"/>
    </source>
</evidence>
<dbReference type="PANTHER" id="PTHR10513">
    <property type="entry name" value="DEOXYNUCLEOSIDE KINASE"/>
    <property type="match status" value="1"/>
</dbReference>
<organism evidence="2 3">
    <name type="scientific">Characodon lateralis</name>
    <dbReference type="NCBI Taxonomy" id="208331"/>
    <lineage>
        <taxon>Eukaryota</taxon>
        <taxon>Metazoa</taxon>
        <taxon>Chordata</taxon>
        <taxon>Craniata</taxon>
        <taxon>Vertebrata</taxon>
        <taxon>Euteleostomi</taxon>
        <taxon>Actinopterygii</taxon>
        <taxon>Neopterygii</taxon>
        <taxon>Teleostei</taxon>
        <taxon>Neoteleostei</taxon>
        <taxon>Acanthomorphata</taxon>
        <taxon>Ovalentaria</taxon>
        <taxon>Atherinomorphae</taxon>
        <taxon>Cyprinodontiformes</taxon>
        <taxon>Goodeidae</taxon>
        <taxon>Characodon</taxon>
    </lineage>
</organism>
<evidence type="ECO:0000259" key="1">
    <source>
        <dbReference type="Pfam" id="PF01712"/>
    </source>
</evidence>
<comment type="caution">
    <text evidence="2">The sequence shown here is derived from an EMBL/GenBank/DDBJ whole genome shotgun (WGS) entry which is preliminary data.</text>
</comment>
<protein>
    <recommendedName>
        <fullName evidence="1">Deoxynucleoside kinase domain-containing protein</fullName>
    </recommendedName>
</protein>
<dbReference type="InterPro" id="IPR050566">
    <property type="entry name" value="Deoxyribonucleoside_kinase"/>
</dbReference>
<dbReference type="Pfam" id="PF01712">
    <property type="entry name" value="dNK"/>
    <property type="match status" value="1"/>
</dbReference>
<name>A0ABU7D2X6_9TELE</name>